<evidence type="ECO:0000313" key="2">
    <source>
        <dbReference type="EMBL" id="SDZ33404.1"/>
    </source>
</evidence>
<dbReference type="PROSITE" id="PS51273">
    <property type="entry name" value="GATASE_TYPE_1"/>
    <property type="match status" value="1"/>
</dbReference>
<reference evidence="2 3" key="1">
    <citation type="submission" date="2016-10" db="EMBL/GenBank/DDBJ databases">
        <authorList>
            <person name="Varghese N."/>
            <person name="Submissions S."/>
        </authorList>
    </citation>
    <scope>NUCLEOTIDE SEQUENCE [LARGE SCALE GENOMIC DNA]</scope>
    <source>
        <strain evidence="2 3">DSM 17997</strain>
    </source>
</reference>
<dbReference type="Pfam" id="PF00117">
    <property type="entry name" value="GATase"/>
    <property type="match status" value="1"/>
</dbReference>
<proteinExistence type="predicted"/>
<dbReference type="Proteomes" id="UP000199663">
    <property type="component" value="Unassembled WGS sequence"/>
</dbReference>
<name>A0A1H3S676_9BACT</name>
<comment type="caution">
    <text evidence="2">The sequence shown here is derived from an EMBL/GenBank/DDBJ whole genome shotgun (WGS) entry which is preliminary data.</text>
</comment>
<organism evidence="2 3">
    <name type="scientific">Rhodonellum ikkaensis</name>
    <dbReference type="NCBI Taxonomy" id="336829"/>
    <lineage>
        <taxon>Bacteria</taxon>
        <taxon>Pseudomonadati</taxon>
        <taxon>Bacteroidota</taxon>
        <taxon>Cytophagia</taxon>
        <taxon>Cytophagales</taxon>
        <taxon>Cytophagaceae</taxon>
        <taxon>Rhodonellum</taxon>
    </lineage>
</organism>
<dbReference type="InterPro" id="IPR017926">
    <property type="entry name" value="GATASE"/>
</dbReference>
<dbReference type="EMBL" id="FNQC01000010">
    <property type="protein sequence ID" value="SDZ33404.1"/>
    <property type="molecule type" value="Genomic_DNA"/>
</dbReference>
<keyword evidence="3" id="KW-1185">Reference proteome</keyword>
<feature type="domain" description="Glutamine amidotransferase" evidence="1">
    <location>
        <begin position="56"/>
        <end position="211"/>
    </location>
</feature>
<sequence>MEPKEKIKLAVLDMYDAEPNQGMRCIFDIVGRFQDEISFTVFDVRGKSELPAIGDFDIYISTGGPGNPLEGNGEWDTAYYRFIDTLWNWNKENANKKHLLLICHSFQMACKHFGLAEITKRKSTSFGVMRIPKTIDGLEDPLFEGLPQPFYAVDSRDYQVVQPRLNKFKQKGASIIALEKIRSHLEYERAIMAVRFSKEVVGTQFHPEADPISFMNHLKKPEVKEKIIQLKGKARYRTMLEYLMDEDKIYKTNETLIPNFLRNALDDVLRYQQAFSH</sequence>
<evidence type="ECO:0000259" key="1">
    <source>
        <dbReference type="Pfam" id="PF00117"/>
    </source>
</evidence>
<dbReference type="InterPro" id="IPR029062">
    <property type="entry name" value="Class_I_gatase-like"/>
</dbReference>
<accession>A0A1H3S676</accession>
<evidence type="ECO:0000313" key="3">
    <source>
        <dbReference type="Proteomes" id="UP000199663"/>
    </source>
</evidence>
<protein>
    <submittedName>
        <fullName evidence="2">GMP synthase-Glutamine amidotransferase</fullName>
    </submittedName>
</protein>
<dbReference type="SUPFAM" id="SSF52317">
    <property type="entry name" value="Class I glutamine amidotransferase-like"/>
    <property type="match status" value="1"/>
</dbReference>
<gene>
    <name evidence="2" type="ORF">SAMN05444412_110141</name>
</gene>
<dbReference type="Gene3D" id="3.40.50.880">
    <property type="match status" value="1"/>
</dbReference>